<evidence type="ECO:0000313" key="2">
    <source>
        <dbReference type="EMBL" id="GFE11608.1"/>
    </source>
</evidence>
<feature type="compositionally biased region" description="Low complexity" evidence="1">
    <location>
        <begin position="135"/>
        <end position="144"/>
    </location>
</feature>
<dbReference type="Proteomes" id="UP000435837">
    <property type="component" value="Unassembled WGS sequence"/>
</dbReference>
<feature type="region of interest" description="Disordered" evidence="1">
    <location>
        <begin position="110"/>
        <end position="144"/>
    </location>
</feature>
<feature type="compositionally biased region" description="Pro residues" evidence="1">
    <location>
        <begin position="121"/>
        <end position="134"/>
    </location>
</feature>
<protein>
    <submittedName>
        <fullName evidence="2">Uncharacterized protein</fullName>
    </submittedName>
</protein>
<dbReference type="OrthoDB" id="4333954at2"/>
<proteinExistence type="predicted"/>
<gene>
    <name evidence="2" type="ORF">Scani_78760</name>
</gene>
<name>A0A640SKI8_9ACTN</name>
<dbReference type="AlphaFoldDB" id="A0A640SKI8"/>
<dbReference type="RefSeq" id="WP_159482633.1">
    <property type="nucleotide sequence ID" value="NZ_BAAATH010000008.1"/>
</dbReference>
<evidence type="ECO:0000256" key="1">
    <source>
        <dbReference type="SAM" id="MobiDB-lite"/>
    </source>
</evidence>
<sequence length="144" mass="14973">MPDHITSPEIAGQIQDLYGAPLADLEAYSQDQPPGMLAALLGMHCDLAVAEQSITVHRDRLAQLVHPDRQIGGPEVSHVLDCARRLAEAVAVRDLQAKTAFAVLTSLGRVTPTPGRAASPEPAPAPVPALPASPVPAASTAPSR</sequence>
<accession>A0A640SKI8</accession>
<evidence type="ECO:0000313" key="3">
    <source>
        <dbReference type="Proteomes" id="UP000435837"/>
    </source>
</evidence>
<comment type="caution">
    <text evidence="2">The sequence shown here is derived from an EMBL/GenBank/DDBJ whole genome shotgun (WGS) entry which is preliminary data.</text>
</comment>
<reference evidence="2 3" key="1">
    <citation type="submission" date="2019-12" db="EMBL/GenBank/DDBJ databases">
        <title>Whole genome shotgun sequence of Streptomyces caniferus NBRC 15389.</title>
        <authorList>
            <person name="Ichikawa N."/>
            <person name="Kimura A."/>
            <person name="Kitahashi Y."/>
            <person name="Komaki H."/>
            <person name="Tamura T."/>
        </authorList>
    </citation>
    <scope>NUCLEOTIDE SEQUENCE [LARGE SCALE GENOMIC DNA]</scope>
    <source>
        <strain evidence="2 3">NBRC 15389</strain>
    </source>
</reference>
<organism evidence="2 3">
    <name type="scientific">Streptomyces caniferus</name>
    <dbReference type="NCBI Taxonomy" id="285557"/>
    <lineage>
        <taxon>Bacteria</taxon>
        <taxon>Bacillati</taxon>
        <taxon>Actinomycetota</taxon>
        <taxon>Actinomycetes</taxon>
        <taxon>Kitasatosporales</taxon>
        <taxon>Streptomycetaceae</taxon>
        <taxon>Streptomyces</taxon>
    </lineage>
</organism>
<dbReference type="EMBL" id="BLIN01000007">
    <property type="protein sequence ID" value="GFE11608.1"/>
    <property type="molecule type" value="Genomic_DNA"/>
</dbReference>